<name>A0ABV5G4G7_9MICC</name>
<reference evidence="2 3" key="1">
    <citation type="submission" date="2024-09" db="EMBL/GenBank/DDBJ databases">
        <authorList>
            <person name="Sun Q."/>
            <person name="Mori K."/>
        </authorList>
    </citation>
    <scope>NUCLEOTIDE SEQUENCE [LARGE SCALE GENOMIC DNA]</scope>
    <source>
        <strain evidence="2 3">CCM 7609</strain>
    </source>
</reference>
<comment type="caution">
    <text evidence="2">The sequence shown here is derived from an EMBL/GenBank/DDBJ whole genome shotgun (WGS) entry which is preliminary data.</text>
</comment>
<evidence type="ECO:0008006" key="4">
    <source>
        <dbReference type="Google" id="ProtNLM"/>
    </source>
</evidence>
<dbReference type="EMBL" id="JBHMFI010000001">
    <property type="protein sequence ID" value="MFB9073829.1"/>
    <property type="molecule type" value="Genomic_DNA"/>
</dbReference>
<sequence length="87" mass="9149">MRSPASRWSWTATTTPGRRVASGASCSATPPCACRSSGAPCPGPSPTAIPRPRTSRPGRPSPGWDWTASWRRSPAARTRGSRTGASR</sequence>
<dbReference type="Proteomes" id="UP001589575">
    <property type="component" value="Unassembled WGS sequence"/>
</dbReference>
<evidence type="ECO:0000256" key="1">
    <source>
        <dbReference type="SAM" id="MobiDB-lite"/>
    </source>
</evidence>
<feature type="compositionally biased region" description="Polar residues" evidence="1">
    <location>
        <begin position="1"/>
        <end position="16"/>
    </location>
</feature>
<evidence type="ECO:0000313" key="3">
    <source>
        <dbReference type="Proteomes" id="UP001589575"/>
    </source>
</evidence>
<keyword evidence="3" id="KW-1185">Reference proteome</keyword>
<protein>
    <recommendedName>
        <fullName evidence="4">Secreted protein</fullName>
    </recommendedName>
</protein>
<accession>A0ABV5G4G7</accession>
<organism evidence="2 3">
    <name type="scientific">Citricoccus parietis</name>
    <dbReference type="NCBI Taxonomy" id="592307"/>
    <lineage>
        <taxon>Bacteria</taxon>
        <taxon>Bacillati</taxon>
        <taxon>Actinomycetota</taxon>
        <taxon>Actinomycetes</taxon>
        <taxon>Micrococcales</taxon>
        <taxon>Micrococcaceae</taxon>
        <taxon>Citricoccus</taxon>
    </lineage>
</organism>
<feature type="region of interest" description="Disordered" evidence="1">
    <location>
        <begin position="1"/>
        <end position="87"/>
    </location>
</feature>
<evidence type="ECO:0000313" key="2">
    <source>
        <dbReference type="EMBL" id="MFB9073829.1"/>
    </source>
</evidence>
<proteinExistence type="predicted"/>
<gene>
    <name evidence="2" type="ORF">ACFFX0_22550</name>
</gene>
<feature type="compositionally biased region" description="Low complexity" evidence="1">
    <location>
        <begin position="50"/>
        <end position="63"/>
    </location>
</feature>